<sequence length="284" mass="32174">MSELLKFFVKYSSWFLFAAYLVAGCALLFSRNPYQHHVYLSSANSIASAVYKTTNNVTSYFSLRDINEDLQHRNSDLELEIYKLKEVIRGYQQQIYADTMTVDSALTRYQFLIAHVINNSINHSHNYITIEKGRLDGVEPEMGVMDQNGIVGIVNVVGDHTARLISVLNPYLRLSCKVKGEDQVGSLVWDGRDPGEAILEELPKHAKFVKGDTIVTSGYSSVFPEGVPVGTILSGSRDREDNFYTLRIKLFTDFSTLSTVRVIRDKMKDELKTVEKELEIKNVN</sequence>
<keyword evidence="3 5" id="KW-0133">Cell shape</keyword>
<dbReference type="PROSITE" id="PS51257">
    <property type="entry name" value="PROKAR_LIPOPROTEIN"/>
    <property type="match status" value="1"/>
</dbReference>
<keyword evidence="10" id="KW-1185">Reference proteome</keyword>
<keyword evidence="7" id="KW-0472">Membrane</keyword>
<evidence type="ECO:0000256" key="2">
    <source>
        <dbReference type="ARBA" id="ARBA00013855"/>
    </source>
</evidence>
<dbReference type="GO" id="GO:0005886">
    <property type="term" value="C:plasma membrane"/>
    <property type="evidence" value="ECO:0007669"/>
    <property type="project" value="TreeGrafter"/>
</dbReference>
<evidence type="ECO:0000256" key="6">
    <source>
        <dbReference type="SAM" id="Coils"/>
    </source>
</evidence>
<comment type="function">
    <text evidence="5">Involved in formation and maintenance of cell shape.</text>
</comment>
<comment type="similarity">
    <text evidence="1 5">Belongs to the MreC family.</text>
</comment>
<accession>A0A2V1IUF3</accession>
<keyword evidence="7" id="KW-1133">Transmembrane helix</keyword>
<protein>
    <recommendedName>
        <fullName evidence="2 5">Cell shape-determining protein MreC</fullName>
    </recommendedName>
    <alternativeName>
        <fullName evidence="4 5">Cell shape protein MreC</fullName>
    </alternativeName>
</protein>
<evidence type="ECO:0000259" key="8">
    <source>
        <dbReference type="Pfam" id="PF04085"/>
    </source>
</evidence>
<dbReference type="Gene3D" id="2.40.10.340">
    <property type="entry name" value="Rod shape-determining protein MreC, domain 1"/>
    <property type="match status" value="1"/>
</dbReference>
<dbReference type="RefSeq" id="WP_107030998.1">
    <property type="nucleotide sequence ID" value="NZ_CAJSYL010000003.1"/>
</dbReference>
<dbReference type="Pfam" id="PF04085">
    <property type="entry name" value="MreC"/>
    <property type="match status" value="1"/>
</dbReference>
<dbReference type="NCBIfam" id="NF010532">
    <property type="entry name" value="PRK13922.9-3"/>
    <property type="match status" value="1"/>
</dbReference>
<evidence type="ECO:0000256" key="3">
    <source>
        <dbReference type="ARBA" id="ARBA00022960"/>
    </source>
</evidence>
<evidence type="ECO:0000256" key="5">
    <source>
        <dbReference type="PIRNR" id="PIRNR038471"/>
    </source>
</evidence>
<evidence type="ECO:0000256" key="7">
    <source>
        <dbReference type="SAM" id="Phobius"/>
    </source>
</evidence>
<dbReference type="InterPro" id="IPR042175">
    <property type="entry name" value="Cell/Rod_MreC_2"/>
</dbReference>
<evidence type="ECO:0000256" key="1">
    <source>
        <dbReference type="ARBA" id="ARBA00009369"/>
    </source>
</evidence>
<dbReference type="Gene3D" id="2.40.10.350">
    <property type="entry name" value="Rod shape-determining protein MreC, domain 2"/>
    <property type="match status" value="1"/>
</dbReference>
<dbReference type="InterPro" id="IPR055342">
    <property type="entry name" value="MreC_beta-barrel_core"/>
</dbReference>
<dbReference type="EMBL" id="PUEC01000001">
    <property type="protein sequence ID" value="PWB04442.1"/>
    <property type="molecule type" value="Genomic_DNA"/>
</dbReference>
<evidence type="ECO:0000313" key="10">
    <source>
        <dbReference type="Proteomes" id="UP000244905"/>
    </source>
</evidence>
<proteinExistence type="inferred from homology"/>
<dbReference type="AlphaFoldDB" id="A0A2V1IUF3"/>
<keyword evidence="7" id="KW-0812">Transmembrane</keyword>
<keyword evidence="6" id="KW-0175">Coiled coil</keyword>
<gene>
    <name evidence="9" type="ORF">C5O23_00555</name>
</gene>
<dbReference type="PIRSF" id="PIRSF038471">
    <property type="entry name" value="MreC"/>
    <property type="match status" value="1"/>
</dbReference>
<reference evidence="10" key="1">
    <citation type="submission" date="2018-02" db="EMBL/GenBank/DDBJ databases">
        <authorList>
            <person name="Clavel T."/>
            <person name="Strowig T."/>
        </authorList>
    </citation>
    <scope>NUCLEOTIDE SEQUENCE [LARGE SCALE GENOMIC DNA]</scope>
    <source>
        <strain evidence="10">DSM 103720</strain>
    </source>
</reference>
<evidence type="ECO:0000313" key="9">
    <source>
        <dbReference type="EMBL" id="PWB04442.1"/>
    </source>
</evidence>
<dbReference type="GO" id="GO:0008360">
    <property type="term" value="P:regulation of cell shape"/>
    <property type="evidence" value="ECO:0007669"/>
    <property type="project" value="UniProtKB-KW"/>
</dbReference>
<dbReference type="InterPro" id="IPR042177">
    <property type="entry name" value="Cell/Rod_1"/>
</dbReference>
<dbReference type="Proteomes" id="UP000244905">
    <property type="component" value="Unassembled WGS sequence"/>
</dbReference>
<feature type="coiled-coil region" evidence="6">
    <location>
        <begin position="67"/>
        <end position="94"/>
    </location>
</feature>
<feature type="transmembrane region" description="Helical" evidence="7">
    <location>
        <begin position="12"/>
        <end position="29"/>
    </location>
</feature>
<dbReference type="PANTHER" id="PTHR34138:SF1">
    <property type="entry name" value="CELL SHAPE-DETERMINING PROTEIN MREC"/>
    <property type="match status" value="1"/>
</dbReference>
<feature type="domain" description="Rod shape-determining protein MreC beta-barrel core" evidence="8">
    <location>
        <begin position="116"/>
        <end position="263"/>
    </location>
</feature>
<dbReference type="GeneID" id="82524838"/>
<name>A0A2V1IUF3_9BACT</name>
<dbReference type="PANTHER" id="PTHR34138">
    <property type="entry name" value="CELL SHAPE-DETERMINING PROTEIN MREC"/>
    <property type="match status" value="1"/>
</dbReference>
<organism evidence="9 10">
    <name type="scientific">Duncaniella muris</name>
    <dbReference type="NCBI Taxonomy" id="2094150"/>
    <lineage>
        <taxon>Bacteria</taxon>
        <taxon>Pseudomonadati</taxon>
        <taxon>Bacteroidota</taxon>
        <taxon>Bacteroidia</taxon>
        <taxon>Bacteroidales</taxon>
        <taxon>Muribaculaceae</taxon>
        <taxon>Duncaniella</taxon>
    </lineage>
</organism>
<evidence type="ECO:0000256" key="4">
    <source>
        <dbReference type="ARBA" id="ARBA00032089"/>
    </source>
</evidence>
<dbReference type="InterPro" id="IPR007221">
    <property type="entry name" value="MreC"/>
</dbReference>
<comment type="caution">
    <text evidence="9">The sequence shown here is derived from an EMBL/GenBank/DDBJ whole genome shotgun (WGS) entry which is preliminary data.</text>
</comment>